<dbReference type="Proteomes" id="UP001392437">
    <property type="component" value="Unassembled WGS sequence"/>
</dbReference>
<dbReference type="Pfam" id="PF06985">
    <property type="entry name" value="HET"/>
    <property type="match status" value="1"/>
</dbReference>
<reference evidence="2 3" key="1">
    <citation type="submission" date="2023-01" db="EMBL/GenBank/DDBJ databases">
        <title>Analysis of 21 Apiospora genomes using comparative genomics revels a genus with tremendous synthesis potential of carbohydrate active enzymes and secondary metabolites.</title>
        <authorList>
            <person name="Sorensen T."/>
        </authorList>
    </citation>
    <scope>NUCLEOTIDE SEQUENCE [LARGE SCALE GENOMIC DNA]</scope>
    <source>
        <strain evidence="2 3">CBS 117206</strain>
    </source>
</reference>
<comment type="caution">
    <text evidence="2">The sequence shown here is derived from an EMBL/GenBank/DDBJ whole genome shotgun (WGS) entry which is preliminary data.</text>
</comment>
<sequence length="628" mass="71136">MVLNQNSIFAFATIGGSQVLAQSDSCVFFKWAIEGLKKECGDARIDDDWKLTGGIPYQYLKRGSSDVPYVAFLWNHWNNGKPDNYAHLSMLSVLAEDGDPASDMIPRRPGARGPFSDLSPEVLRDFLPDCRNRHDVCNNSMDARMPTYLVEILDDPTSASDPALRLVHQPSGVDYAALSYCWGGDQRVKLTLSTIAEFTGAVQYSQLPKTLQDAVITAQMLGLKFLWIDALCIVQDDAVHTAREIAMMPSIYQNAYITIYAALSIGEDGEINGDYFIPNIVGSVICFCDPDESNFVNPIERRGWTFQEYLLSPRILDFGAYQTSYKCLALEMRNPVHESLDYGIDAERLNEFRWWFHHLSGSVDSEGRSAMPRHWEMTVALFAQREISNPRDRLQAISGVATVQGYHTGWTYLAGLWKENLSTELRWETRGQSWEIKPRPAEYRAPSWSWVSVDGPVVFHDGVTPEVSERDLQVLDARIDLKDQSAPFGEVDYGSLTVRGWVKQKKVVDGGNSLVNPDWESDAHRSEDKRELPWSVFGPVLIQADSIGDFVDGTSVYCLEVTRYDDKTVQMGPYGLVLVREENLFRRIGIFKFDLRVYSSILPIYEDLHHEEQRTWMDGAELLEITII</sequence>
<feature type="domain" description="Heterokaryon incompatibility" evidence="1">
    <location>
        <begin position="175"/>
        <end position="268"/>
    </location>
</feature>
<proteinExistence type="predicted"/>
<dbReference type="PANTHER" id="PTHR33112">
    <property type="entry name" value="DOMAIN PROTEIN, PUTATIVE-RELATED"/>
    <property type="match status" value="1"/>
</dbReference>
<dbReference type="EMBL" id="JAQQWP010000008">
    <property type="protein sequence ID" value="KAK8105243.1"/>
    <property type="molecule type" value="Genomic_DNA"/>
</dbReference>
<dbReference type="PANTHER" id="PTHR33112:SF16">
    <property type="entry name" value="HETEROKARYON INCOMPATIBILITY DOMAIN-CONTAINING PROTEIN"/>
    <property type="match status" value="1"/>
</dbReference>
<evidence type="ECO:0000313" key="3">
    <source>
        <dbReference type="Proteomes" id="UP001392437"/>
    </source>
</evidence>
<evidence type="ECO:0000259" key="1">
    <source>
        <dbReference type="Pfam" id="PF06985"/>
    </source>
</evidence>
<protein>
    <submittedName>
        <fullName evidence="2">Tol-like protein</fullName>
    </submittedName>
</protein>
<dbReference type="InterPro" id="IPR010730">
    <property type="entry name" value="HET"/>
</dbReference>
<accession>A0AAW0QJ33</accession>
<dbReference type="AlphaFoldDB" id="A0AAW0QJ33"/>
<keyword evidence="3" id="KW-1185">Reference proteome</keyword>
<evidence type="ECO:0000313" key="2">
    <source>
        <dbReference type="EMBL" id="KAK8105243.1"/>
    </source>
</evidence>
<gene>
    <name evidence="2" type="ORF">PG999_008602</name>
</gene>
<organism evidence="2 3">
    <name type="scientific">Apiospora kogelbergensis</name>
    <dbReference type="NCBI Taxonomy" id="1337665"/>
    <lineage>
        <taxon>Eukaryota</taxon>
        <taxon>Fungi</taxon>
        <taxon>Dikarya</taxon>
        <taxon>Ascomycota</taxon>
        <taxon>Pezizomycotina</taxon>
        <taxon>Sordariomycetes</taxon>
        <taxon>Xylariomycetidae</taxon>
        <taxon>Amphisphaeriales</taxon>
        <taxon>Apiosporaceae</taxon>
        <taxon>Apiospora</taxon>
    </lineage>
</organism>
<name>A0AAW0QJ33_9PEZI</name>